<feature type="region of interest" description="Disordered" evidence="1">
    <location>
        <begin position="44"/>
        <end position="79"/>
    </location>
</feature>
<reference evidence="2" key="2">
    <citation type="submission" date="2004-02" db="EMBL/GenBank/DDBJ databases">
        <authorList>
            <consortium name="Genoscope"/>
            <consortium name="Whitehead Institute Centre for Genome Research"/>
        </authorList>
    </citation>
    <scope>NUCLEOTIDE SEQUENCE</scope>
</reference>
<gene>
    <name evidence="2" type="ORF">GSTENG00034023001</name>
</gene>
<feature type="compositionally biased region" description="Low complexity" evidence="1">
    <location>
        <begin position="291"/>
        <end position="304"/>
    </location>
</feature>
<evidence type="ECO:0000256" key="1">
    <source>
        <dbReference type="SAM" id="MobiDB-lite"/>
    </source>
</evidence>
<feature type="region of interest" description="Disordered" evidence="1">
    <location>
        <begin position="129"/>
        <end position="153"/>
    </location>
</feature>
<dbReference type="GO" id="GO:0005886">
    <property type="term" value="C:plasma membrane"/>
    <property type="evidence" value="ECO:0007669"/>
    <property type="project" value="TreeGrafter"/>
</dbReference>
<dbReference type="PANTHER" id="PTHR45775:SF4">
    <property type="entry name" value="GTP-BINDING PROTEIN GEM"/>
    <property type="match status" value="1"/>
</dbReference>
<accession>Q4RI57</accession>
<evidence type="ECO:0000313" key="2">
    <source>
        <dbReference type="EMBL" id="CAG11925.1"/>
    </source>
</evidence>
<name>Q4RI57_TETNG</name>
<dbReference type="PANTHER" id="PTHR45775">
    <property type="entry name" value="RAD, GEM/KIR FAMILY MEMBER 2, ISOFORM C"/>
    <property type="match status" value="1"/>
</dbReference>
<dbReference type="AlphaFoldDB" id="Q4RI57"/>
<dbReference type="GO" id="GO:0005246">
    <property type="term" value="F:calcium channel regulator activity"/>
    <property type="evidence" value="ECO:0007669"/>
    <property type="project" value="TreeGrafter"/>
</dbReference>
<dbReference type="EMBL" id="CAAE01015044">
    <property type="protein sequence ID" value="CAG11925.1"/>
    <property type="molecule type" value="Genomic_DNA"/>
</dbReference>
<feature type="compositionally biased region" description="Basic and acidic residues" evidence="1">
    <location>
        <begin position="129"/>
        <end position="143"/>
    </location>
</feature>
<organism evidence="2">
    <name type="scientific">Tetraodon nigroviridis</name>
    <name type="common">Spotted green pufferfish</name>
    <name type="synonym">Chelonodon nigroviridis</name>
    <dbReference type="NCBI Taxonomy" id="99883"/>
    <lineage>
        <taxon>Eukaryota</taxon>
        <taxon>Metazoa</taxon>
        <taxon>Chordata</taxon>
        <taxon>Craniata</taxon>
        <taxon>Vertebrata</taxon>
        <taxon>Euteleostomi</taxon>
        <taxon>Actinopterygii</taxon>
        <taxon>Neopterygii</taxon>
        <taxon>Teleostei</taxon>
        <taxon>Neoteleostei</taxon>
        <taxon>Acanthomorphata</taxon>
        <taxon>Eupercaria</taxon>
        <taxon>Tetraodontiformes</taxon>
        <taxon>Tetradontoidea</taxon>
        <taxon>Tetraodontidae</taxon>
        <taxon>Tetraodon</taxon>
    </lineage>
</organism>
<dbReference type="GO" id="GO:0005525">
    <property type="term" value="F:GTP binding"/>
    <property type="evidence" value="ECO:0007669"/>
    <property type="project" value="TreeGrafter"/>
</dbReference>
<dbReference type="InterPro" id="IPR051641">
    <property type="entry name" value="RGK_GTP-binding_reg"/>
</dbReference>
<dbReference type="KEGG" id="tng:GSTEN00034023G001"/>
<reference evidence="2" key="1">
    <citation type="journal article" date="2004" name="Nature">
        <title>Genome duplication in the teleost fish Tetraodon nigroviridis reveals the early vertebrate proto-karyotype.</title>
        <authorList>
            <person name="Jaillon O."/>
            <person name="Aury J.-M."/>
            <person name="Brunet F."/>
            <person name="Petit J.-L."/>
            <person name="Stange-Thomann N."/>
            <person name="Mauceli E."/>
            <person name="Bouneau L."/>
            <person name="Fischer C."/>
            <person name="Ozouf-Costaz C."/>
            <person name="Bernot A."/>
            <person name="Nicaud S."/>
            <person name="Jaffe D."/>
            <person name="Fisher S."/>
            <person name="Lutfalla G."/>
            <person name="Dossat C."/>
            <person name="Segurens B."/>
            <person name="Dasilva C."/>
            <person name="Salanoubat M."/>
            <person name="Levy M."/>
            <person name="Boudet N."/>
            <person name="Castellano S."/>
            <person name="Anthouard V."/>
            <person name="Jubin C."/>
            <person name="Castelli V."/>
            <person name="Katinka M."/>
            <person name="Vacherie B."/>
            <person name="Biemont C."/>
            <person name="Skalli Z."/>
            <person name="Cattolico L."/>
            <person name="Poulain J."/>
            <person name="De Berardinis V."/>
            <person name="Cruaud C."/>
            <person name="Duprat S."/>
            <person name="Brottier P."/>
            <person name="Coutanceau J.-P."/>
            <person name="Gouzy J."/>
            <person name="Parra G."/>
            <person name="Lardier G."/>
            <person name="Chapple C."/>
            <person name="McKernan K.J."/>
            <person name="McEwan P."/>
            <person name="Bosak S."/>
            <person name="Kellis M."/>
            <person name="Volff J.-N."/>
            <person name="Guigo R."/>
            <person name="Zody M.C."/>
            <person name="Mesirov J."/>
            <person name="Lindblad-Toh K."/>
            <person name="Birren B."/>
            <person name="Nusbaum C."/>
            <person name="Kahn D."/>
            <person name="Robinson-Rechavi M."/>
            <person name="Laudet V."/>
            <person name="Schachter V."/>
            <person name="Quetier F."/>
            <person name="Saurin W."/>
            <person name="Scarpelli C."/>
            <person name="Wincker P."/>
            <person name="Lander E.S."/>
            <person name="Weissenbach J."/>
            <person name="Roest Crollius H."/>
        </authorList>
    </citation>
    <scope>NUCLEOTIDE SEQUENCE [LARGE SCALE GENOMIC DNA]</scope>
</reference>
<sequence>MLSTVRRHSLRLQTGLHRWSICDPGSHRLPDGLLTRVPACVSRSKSCSSSAGESDASPGSWSSSDSVISTDSSGEPAEPGSPYRVVLLGASGVGKTAFASIFAGAADSLDSDDCELCADELCEREVEVDGDPATRDPDGHLGRGGELVHQLTPPTPRWSLTGLFCCRRRATGPGRTSCGRPTPSCSCTPSPTGPPSCAPQSCGSACAASARPSAPPSSWWGTNATWCGGGRCRPAVRCRGPRPSGGRRRAASCLTFLSSLTFQRVAPAPPCSTASSSKRPPPCSITSGRPSAASCDSCACAGTPRRSRSGGGAGPAEHAGRAFPARPGGSWTRWWPRGAPGWPSGSSPSPATTCRCCREPPPPTHTHTHPPLMFPHSPGWNKGGRGGLWDGEPFPEEGTLARLWM</sequence>
<feature type="compositionally biased region" description="Low complexity" evidence="1">
    <location>
        <begin position="331"/>
        <end position="347"/>
    </location>
</feature>
<proteinExistence type="predicted"/>
<feature type="compositionally biased region" description="Low complexity" evidence="1">
    <location>
        <begin position="44"/>
        <end position="73"/>
    </location>
</feature>
<feature type="region of interest" description="Disordered" evidence="1">
    <location>
        <begin position="269"/>
        <end position="347"/>
    </location>
</feature>
<protein>
    <submittedName>
        <fullName evidence="2">Chromosome 8 SCAF15044, whole genome shotgun sequence</fullName>
    </submittedName>
</protein>